<feature type="region of interest" description="Disordered" evidence="1">
    <location>
        <begin position="632"/>
        <end position="667"/>
    </location>
</feature>
<dbReference type="InterPro" id="IPR027417">
    <property type="entry name" value="P-loop_NTPase"/>
</dbReference>
<dbReference type="InterPro" id="IPR026983">
    <property type="entry name" value="DHC"/>
</dbReference>
<evidence type="ECO:0000313" key="3">
    <source>
        <dbReference type="Proteomes" id="UP001165090"/>
    </source>
</evidence>
<dbReference type="Proteomes" id="UP001165090">
    <property type="component" value="Unassembled WGS sequence"/>
</dbReference>
<feature type="compositionally biased region" description="Polar residues" evidence="1">
    <location>
        <begin position="632"/>
        <end position="641"/>
    </location>
</feature>
<organism evidence="2 3">
    <name type="scientific">Volvox africanus</name>
    <dbReference type="NCBI Taxonomy" id="51714"/>
    <lineage>
        <taxon>Eukaryota</taxon>
        <taxon>Viridiplantae</taxon>
        <taxon>Chlorophyta</taxon>
        <taxon>core chlorophytes</taxon>
        <taxon>Chlorophyceae</taxon>
        <taxon>CS clade</taxon>
        <taxon>Chlamydomonadales</taxon>
        <taxon>Volvocaceae</taxon>
        <taxon>Volvox</taxon>
    </lineage>
</organism>
<proteinExistence type="predicted"/>
<sequence>AAMEQPTLTAAAVALQDCRVLLAGFDAMRRSCAQTVLPTLREAYPRLWLVGDEVLIAALAVGNEVEALPSALLEGLYGGARALHIQLHHQIEDSAPQPPAVVAVVGCNGEVCTLRQPVATQAPGSVPLRLEALLPALEAELRSSLAAHTRDCLLACGYMSPDVWVASFPSQSVMLVDAVVWTQTVTGTLERTAQGERAALRNLLDQSVLRLETMARQLRGAMVAAAAAPDGTHGQPVQGLGFTHMQGQQQGHLPGNMYGHVSMGRQVEDLPLRAAQAALTAVGTATAAAAAPITRSDGGELTDNDEFIEPPMMAPPSVQGNIGSARLSMNTPQPPTGPPRMPAFLVAPTAATAAAAAATATAAATAAVPAVNIDGDPVGAGPYLPLGSGDLIGPASTAIFLRPRRTSILLPPLALAATENSPGPVTLARQTVRGIERLLAAGICHRQAVEELIGAEVAGPDSFDWQRNVRHYWDGERGAIEVAFGTQRQEYGFEYDGTTQDAVGLVLPMAVPSLLAAVSALQASPVVSLVRADGACSPVNAVRGLCSLLGRLHMHMMLDATAAPASMARTFATAIQLNAWLSIEGLELLDLAALSALSELLQGMLAAAANRQPQIQIAGESIRSPWATATAVSAGSKTTGQVRKARTASGSGSAMSPPAGVGGAGATSAAAGQGNIAAISAAGSASPSPPSALRGGREAASAASSGAPNPVRITPGIFLSLPMAAYLPVSHDAPVPFNDASGAAAAATSFLTEASHTR</sequence>
<dbReference type="EMBL" id="BSDZ01000010">
    <property type="protein sequence ID" value="GLI61742.1"/>
    <property type="molecule type" value="Genomic_DNA"/>
</dbReference>
<feature type="compositionally biased region" description="Low complexity" evidence="1">
    <location>
        <begin position="648"/>
        <end position="659"/>
    </location>
</feature>
<evidence type="ECO:0000313" key="2">
    <source>
        <dbReference type="EMBL" id="GLI61742.1"/>
    </source>
</evidence>
<comment type="caution">
    <text evidence="2">The sequence shown here is derived from an EMBL/GenBank/DDBJ whole genome shotgun (WGS) entry which is preliminary data.</text>
</comment>
<keyword evidence="3" id="KW-1185">Reference proteome</keyword>
<reference evidence="2 3" key="1">
    <citation type="journal article" date="2023" name="IScience">
        <title>Expanded male sex-determining region conserved during the evolution of homothallism in the green alga Volvox.</title>
        <authorList>
            <person name="Yamamoto K."/>
            <person name="Matsuzaki R."/>
            <person name="Mahakham W."/>
            <person name="Heman W."/>
            <person name="Sekimoto H."/>
            <person name="Kawachi M."/>
            <person name="Minakuchi Y."/>
            <person name="Toyoda A."/>
            <person name="Nozaki H."/>
        </authorList>
    </citation>
    <scope>NUCLEOTIDE SEQUENCE [LARGE SCALE GENOMIC DNA]</scope>
    <source>
        <strain evidence="2 3">NIES-4468</strain>
    </source>
</reference>
<name>A0ABQ5RVU5_9CHLO</name>
<dbReference type="PANTHER" id="PTHR10676">
    <property type="entry name" value="DYNEIN HEAVY CHAIN FAMILY PROTEIN"/>
    <property type="match status" value="1"/>
</dbReference>
<feature type="non-terminal residue" evidence="2">
    <location>
        <position position="758"/>
    </location>
</feature>
<dbReference type="Gene3D" id="3.20.180.20">
    <property type="entry name" value="Dynein heavy chain, N-terminal domain 2"/>
    <property type="match status" value="1"/>
</dbReference>
<dbReference type="PANTHER" id="PTHR10676:SF398">
    <property type="entry name" value="DYNEIN HEAVY CHAIN"/>
    <property type="match status" value="1"/>
</dbReference>
<dbReference type="Gene3D" id="3.40.50.300">
    <property type="entry name" value="P-loop containing nucleotide triphosphate hydrolases"/>
    <property type="match status" value="1"/>
</dbReference>
<accession>A0ABQ5RVU5</accession>
<dbReference type="Gene3D" id="1.20.58.1120">
    <property type="match status" value="2"/>
</dbReference>
<gene>
    <name evidence="2" type="ORF">VaNZ11_004156</name>
</gene>
<dbReference type="InterPro" id="IPR042228">
    <property type="entry name" value="Dynein_linker_3"/>
</dbReference>
<feature type="region of interest" description="Disordered" evidence="1">
    <location>
        <begin position="681"/>
        <end position="707"/>
    </location>
</feature>
<feature type="non-terminal residue" evidence="2">
    <location>
        <position position="1"/>
    </location>
</feature>
<evidence type="ECO:0000256" key="1">
    <source>
        <dbReference type="SAM" id="MobiDB-lite"/>
    </source>
</evidence>
<protein>
    <submittedName>
        <fullName evidence="2">Uncharacterized protein</fullName>
    </submittedName>
</protein>